<reference evidence="6" key="1">
    <citation type="submission" date="2017-04" db="EMBL/GenBank/DDBJ databases">
        <title>Function of individual gut microbiota members based on whole genome sequencing of pure cultures obtained from chicken caecum.</title>
        <authorList>
            <person name="Medvecky M."/>
            <person name="Cejkova D."/>
            <person name="Polansky O."/>
            <person name="Karasova D."/>
            <person name="Kubasova T."/>
            <person name="Cizek A."/>
            <person name="Rychlik I."/>
        </authorList>
    </citation>
    <scope>NUCLEOTIDE SEQUENCE [LARGE SCALE GENOMIC DNA]</scope>
    <source>
        <strain evidence="6">An175</strain>
    </source>
</reference>
<dbReference type="InterPro" id="IPR036812">
    <property type="entry name" value="NAD(P)_OxRdtase_dom_sf"/>
</dbReference>
<evidence type="ECO:0000313" key="5">
    <source>
        <dbReference type="EMBL" id="OUP68461.1"/>
    </source>
</evidence>
<dbReference type="InterPro" id="IPR017900">
    <property type="entry name" value="4Fe4S_Fe_S_CS"/>
</dbReference>
<dbReference type="GO" id="GO:0051536">
    <property type="term" value="F:iron-sulfur cluster binding"/>
    <property type="evidence" value="ECO:0007669"/>
    <property type="project" value="UniProtKB-KW"/>
</dbReference>
<keyword evidence="1" id="KW-0479">Metal-binding</keyword>
<dbReference type="InterPro" id="IPR053135">
    <property type="entry name" value="AKR2_Oxidoreductase"/>
</dbReference>
<dbReference type="GO" id="GO:0046872">
    <property type="term" value="F:metal ion binding"/>
    <property type="evidence" value="ECO:0007669"/>
    <property type="project" value="UniProtKB-KW"/>
</dbReference>
<sequence>MTWDAALKIKTVPIYFFPVSYYDKVQRGAFFRRLFAAERRKGRCILNKRRLGNTGLLVGEVGMGCEGFLEKTPEEVSAMIDLMEGRGCNCIDLYTPNPEMRTSLGRALRGRRGRFVFQAHLCTIWKDGQYKRTREIGEVKAGFEDLLTRMELSSVEIGMIHYVDSMADWEEVCRGPVMRYAQQLKADGVIGHIGLSSHNPAVARKAVESGLIEVLMFSVNPCYDLQPASEDLELLWAEQSYEKPLVNMDPEREALYEACQRMGVGITVMKAFGGGDLLDETLSPAGRALTPYQCMSYALTRPAVACVMAGARTLDELRECLSYSDASQEQRDYAAALASFPKISWQGHCMYCGHCAPCPKGIDIASVTKFLNLCKAQGGIPETVREHYAALPRHASDCVACGACEKRCPFGVPVIENMKSATELFGK</sequence>
<evidence type="ECO:0000313" key="6">
    <source>
        <dbReference type="Proteomes" id="UP000196386"/>
    </source>
</evidence>
<dbReference type="SUPFAM" id="SSF46548">
    <property type="entry name" value="alpha-helical ferredoxin"/>
    <property type="match status" value="1"/>
</dbReference>
<dbReference type="Pfam" id="PF00248">
    <property type="entry name" value="Aldo_ket_red"/>
    <property type="match status" value="1"/>
</dbReference>
<feature type="domain" description="4Fe-4S ferredoxin-type" evidence="4">
    <location>
        <begin position="389"/>
        <end position="418"/>
    </location>
</feature>
<evidence type="ECO:0000256" key="1">
    <source>
        <dbReference type="ARBA" id="ARBA00022723"/>
    </source>
</evidence>
<dbReference type="AlphaFoldDB" id="A0A1Y4MLL7"/>
<protein>
    <submittedName>
        <fullName evidence="5">Aldo/keto reductase</fullName>
    </submittedName>
</protein>
<evidence type="ECO:0000256" key="3">
    <source>
        <dbReference type="ARBA" id="ARBA00023014"/>
    </source>
</evidence>
<keyword evidence="3" id="KW-0411">Iron-sulfur</keyword>
<dbReference type="EMBL" id="NFKP01000018">
    <property type="protein sequence ID" value="OUP68461.1"/>
    <property type="molecule type" value="Genomic_DNA"/>
</dbReference>
<dbReference type="PROSITE" id="PS51379">
    <property type="entry name" value="4FE4S_FER_2"/>
    <property type="match status" value="1"/>
</dbReference>
<name>A0A1Y4MLL7_9FIRM</name>
<dbReference type="Proteomes" id="UP000196386">
    <property type="component" value="Unassembled WGS sequence"/>
</dbReference>
<accession>A0A1Y4MLL7</accession>
<dbReference type="PANTHER" id="PTHR43312:SF1">
    <property type="entry name" value="NADP-DEPENDENT OXIDOREDUCTASE DOMAIN-CONTAINING PROTEIN"/>
    <property type="match status" value="1"/>
</dbReference>
<evidence type="ECO:0000259" key="4">
    <source>
        <dbReference type="PROSITE" id="PS51379"/>
    </source>
</evidence>
<organism evidence="5 6">
    <name type="scientific">Anaerotruncus colihominis</name>
    <dbReference type="NCBI Taxonomy" id="169435"/>
    <lineage>
        <taxon>Bacteria</taxon>
        <taxon>Bacillati</taxon>
        <taxon>Bacillota</taxon>
        <taxon>Clostridia</taxon>
        <taxon>Eubacteriales</taxon>
        <taxon>Oscillospiraceae</taxon>
        <taxon>Anaerotruncus</taxon>
    </lineage>
</organism>
<gene>
    <name evidence="5" type="ORF">B5F11_13370</name>
</gene>
<dbReference type="InterPro" id="IPR017896">
    <property type="entry name" value="4Fe4S_Fe-S-bd"/>
</dbReference>
<evidence type="ECO:0000256" key="2">
    <source>
        <dbReference type="ARBA" id="ARBA00023004"/>
    </source>
</evidence>
<comment type="caution">
    <text evidence="5">The sequence shown here is derived from an EMBL/GenBank/DDBJ whole genome shotgun (WGS) entry which is preliminary data.</text>
</comment>
<dbReference type="PANTHER" id="PTHR43312">
    <property type="entry name" value="D-THREO-ALDOSE 1-DEHYDROGENASE"/>
    <property type="match status" value="1"/>
</dbReference>
<proteinExistence type="predicted"/>
<dbReference type="Gene3D" id="3.20.20.100">
    <property type="entry name" value="NADP-dependent oxidoreductase domain"/>
    <property type="match status" value="1"/>
</dbReference>
<keyword evidence="2" id="KW-0408">Iron</keyword>
<dbReference type="CDD" id="cd19100">
    <property type="entry name" value="AKR_unchar"/>
    <property type="match status" value="1"/>
</dbReference>
<dbReference type="PROSITE" id="PS00198">
    <property type="entry name" value="4FE4S_FER_1"/>
    <property type="match status" value="1"/>
</dbReference>
<dbReference type="InterPro" id="IPR023210">
    <property type="entry name" value="NADP_OxRdtase_dom"/>
</dbReference>
<dbReference type="SUPFAM" id="SSF51430">
    <property type="entry name" value="NAD(P)-linked oxidoreductase"/>
    <property type="match status" value="1"/>
</dbReference>